<organism evidence="2 3">
    <name type="scientific">Dendrobium nobile</name>
    <name type="common">Orchid</name>
    <dbReference type="NCBI Taxonomy" id="94219"/>
    <lineage>
        <taxon>Eukaryota</taxon>
        <taxon>Viridiplantae</taxon>
        <taxon>Streptophyta</taxon>
        <taxon>Embryophyta</taxon>
        <taxon>Tracheophyta</taxon>
        <taxon>Spermatophyta</taxon>
        <taxon>Magnoliopsida</taxon>
        <taxon>Liliopsida</taxon>
        <taxon>Asparagales</taxon>
        <taxon>Orchidaceae</taxon>
        <taxon>Epidendroideae</taxon>
        <taxon>Malaxideae</taxon>
        <taxon>Dendrobiinae</taxon>
        <taxon>Dendrobium</taxon>
    </lineage>
</organism>
<dbReference type="PANTHER" id="PTHR46067">
    <property type="entry name" value="ACYL-COA N-ACYLTRANSFERASES (NAT) SUPERFAMILY PROTEIN"/>
    <property type="match status" value="1"/>
</dbReference>
<dbReference type="AlphaFoldDB" id="A0A8T3AYN4"/>
<evidence type="ECO:0000259" key="1">
    <source>
        <dbReference type="PROSITE" id="PS51186"/>
    </source>
</evidence>
<name>A0A8T3AYN4_DENNO</name>
<comment type="caution">
    <text evidence="2">The sequence shown here is derived from an EMBL/GenBank/DDBJ whole genome shotgun (WGS) entry which is preliminary data.</text>
</comment>
<dbReference type="PROSITE" id="PS51186">
    <property type="entry name" value="GNAT"/>
    <property type="match status" value="1"/>
</dbReference>
<dbReference type="Proteomes" id="UP000829196">
    <property type="component" value="Unassembled WGS sequence"/>
</dbReference>
<dbReference type="InterPro" id="IPR000182">
    <property type="entry name" value="GNAT_dom"/>
</dbReference>
<dbReference type="Pfam" id="PF13302">
    <property type="entry name" value="Acetyltransf_3"/>
    <property type="match status" value="1"/>
</dbReference>
<sequence length="196" mass="21969">MEAKQTSLHLGNQDSIQNQPPAIFFRPFKSSRTDFDAVMDFGSDQRVNRTLQFDPFTGPEDAVRFIETIILPHPWFRFICLSDATDDRPIGSIVLRPEDAGGGRRRVSIGYSVVPELWGKGIATVAVRMAVAAAFEQWPEVERVQALVFLNNPASQRVLEKAGFQEEGVLRKYLVSKGELIDVAMYSFIAADCRAF</sequence>
<dbReference type="OrthoDB" id="630895at2759"/>
<dbReference type="InterPro" id="IPR016181">
    <property type="entry name" value="Acyl_CoA_acyltransferase"/>
</dbReference>
<reference evidence="2" key="1">
    <citation type="journal article" date="2022" name="Front. Genet.">
        <title>Chromosome-Scale Assembly of the Dendrobium nobile Genome Provides Insights Into the Molecular Mechanism of the Biosynthesis of the Medicinal Active Ingredient of Dendrobium.</title>
        <authorList>
            <person name="Xu Q."/>
            <person name="Niu S.-C."/>
            <person name="Li K.-L."/>
            <person name="Zheng P.-J."/>
            <person name="Zhang X.-J."/>
            <person name="Jia Y."/>
            <person name="Liu Y."/>
            <person name="Niu Y.-X."/>
            <person name="Yu L.-H."/>
            <person name="Chen D.-F."/>
            <person name="Zhang G.-Q."/>
        </authorList>
    </citation>
    <scope>NUCLEOTIDE SEQUENCE</scope>
    <source>
        <tissue evidence="2">Leaf</tissue>
    </source>
</reference>
<dbReference type="SUPFAM" id="SSF55729">
    <property type="entry name" value="Acyl-CoA N-acyltransferases (Nat)"/>
    <property type="match status" value="1"/>
</dbReference>
<evidence type="ECO:0000313" key="3">
    <source>
        <dbReference type="Proteomes" id="UP000829196"/>
    </source>
</evidence>
<dbReference type="SMR" id="A0A8T3AYN4"/>
<gene>
    <name evidence="2" type="ORF">KFK09_016173</name>
</gene>
<keyword evidence="3" id="KW-1185">Reference proteome</keyword>
<dbReference type="EMBL" id="JAGYWB010000012">
    <property type="protein sequence ID" value="KAI0501230.1"/>
    <property type="molecule type" value="Genomic_DNA"/>
</dbReference>
<protein>
    <recommendedName>
        <fullName evidence="1">N-acetyltransferase domain-containing protein</fullName>
    </recommendedName>
</protein>
<evidence type="ECO:0000313" key="2">
    <source>
        <dbReference type="EMBL" id="KAI0501230.1"/>
    </source>
</evidence>
<accession>A0A8T3AYN4</accession>
<proteinExistence type="predicted"/>
<feature type="domain" description="N-acetyltransferase" evidence="1">
    <location>
        <begin position="23"/>
        <end position="190"/>
    </location>
</feature>
<dbReference type="Gene3D" id="3.40.630.30">
    <property type="match status" value="1"/>
</dbReference>
<dbReference type="PANTHER" id="PTHR46067:SF27">
    <property type="entry name" value="ACYL-COA N-ACYLTRANSFERASES (NAT) SUPERFAMILY PROTEIN"/>
    <property type="match status" value="1"/>
</dbReference>
<dbReference type="GO" id="GO:0016747">
    <property type="term" value="F:acyltransferase activity, transferring groups other than amino-acyl groups"/>
    <property type="evidence" value="ECO:0007669"/>
    <property type="project" value="InterPro"/>
</dbReference>